<dbReference type="CDD" id="cd00840">
    <property type="entry name" value="MPP_Mre11_N"/>
    <property type="match status" value="1"/>
</dbReference>
<evidence type="ECO:0000259" key="8">
    <source>
        <dbReference type="Pfam" id="PF00149"/>
    </source>
</evidence>
<dbReference type="EMBL" id="JQAZ01000002">
    <property type="protein sequence ID" value="KRN32663.1"/>
    <property type="molecule type" value="Genomic_DNA"/>
</dbReference>
<dbReference type="Pfam" id="PF12320">
    <property type="entry name" value="SbcD_C"/>
    <property type="match status" value="1"/>
</dbReference>
<evidence type="ECO:0000256" key="6">
    <source>
        <dbReference type="ARBA" id="ARBA00022839"/>
    </source>
</evidence>
<feature type="domain" description="Nuclease SbcCD subunit D C-terminal" evidence="9">
    <location>
        <begin position="280"/>
        <end position="367"/>
    </location>
</feature>
<sequence length="394" mass="44792">MAAIMVILKQTYVQNGGVKMRFLHTADWHIGKRLHDFDLIEDQKAAYQQMIQIAEEEKVDAIVIAGDLYDRALASEESVQTLNGMLEDLNLKRHWPVLAISGNHDSAIRLETGTPWYQATHFYLHTKLAQAFDPVTIGDTQFFLLPYFEPVDARLYFDRDDIHTVQAAMEAIVAEMQTHFEAGKQHVLVAHFFAAGSSHSDSETKIEVGGLNAVPVDLMACFDYVALGHLHNRDALHEDRVRYSGSPLKFSVSEKDQTKGVWIVDTNPFAIHFRAITPIHDVVELTNNFKTLIDPAFYQDINRNDFIAVTLTDVDVIPNVMQELRQIYPHIIELHRQQALTVDAPTEGVQRRQLAPMTLLTDYFEAVTGHALDDQQQKWAEQSLQKLQHHDTEA</sequence>
<dbReference type="PANTHER" id="PTHR30337:SF0">
    <property type="entry name" value="NUCLEASE SBCCD SUBUNIT D"/>
    <property type="match status" value="1"/>
</dbReference>
<organism evidence="10 13">
    <name type="scientific">Lactobacillus selangorensis</name>
    <dbReference type="NCBI Taxonomy" id="81857"/>
    <lineage>
        <taxon>Bacteria</taxon>
        <taxon>Bacillati</taxon>
        <taxon>Bacillota</taxon>
        <taxon>Bacilli</taxon>
        <taxon>Lactobacillales</taxon>
        <taxon>Lactobacillaceae</taxon>
        <taxon>Lactobacillus</taxon>
    </lineage>
</organism>
<keyword evidence="7" id="KW-0255">Endonuclease</keyword>
<dbReference type="EMBL" id="JQAT01000002">
    <property type="protein sequence ID" value="KRN28927.1"/>
    <property type="molecule type" value="Genomic_DNA"/>
</dbReference>
<evidence type="ECO:0000256" key="7">
    <source>
        <dbReference type="RuleBase" id="RU363069"/>
    </source>
</evidence>
<comment type="subunit">
    <text evidence="2 7">Heterodimer of SbcC and SbcD.</text>
</comment>
<feature type="domain" description="Calcineurin-like phosphoesterase" evidence="8">
    <location>
        <begin position="20"/>
        <end position="232"/>
    </location>
</feature>
<dbReference type="NCBIfam" id="TIGR00619">
    <property type="entry name" value="sbcd"/>
    <property type="match status" value="1"/>
</dbReference>
<dbReference type="AlphaFoldDB" id="A0A0R2FJW7"/>
<keyword evidence="7" id="KW-0233">DNA recombination</keyword>
<evidence type="ECO:0000313" key="10">
    <source>
        <dbReference type="EMBL" id="KRN28927.1"/>
    </source>
</evidence>
<dbReference type="InterPro" id="IPR050535">
    <property type="entry name" value="DNA_Repair-Maintenance_Comp"/>
</dbReference>
<protein>
    <recommendedName>
        <fullName evidence="3 7">Nuclease SbcCD subunit D</fullName>
    </recommendedName>
</protein>
<proteinExistence type="inferred from homology"/>
<evidence type="ECO:0000313" key="12">
    <source>
        <dbReference type="Proteomes" id="UP000051645"/>
    </source>
</evidence>
<dbReference type="STRING" id="81857.IV38_GL001137"/>
<keyword evidence="6 7" id="KW-0269">Exonuclease</keyword>
<keyword evidence="4 7" id="KW-0540">Nuclease</keyword>
<dbReference type="PATRIC" id="fig|81857.3.peg.1143"/>
<dbReference type="GO" id="GO:0006310">
    <property type="term" value="P:DNA recombination"/>
    <property type="evidence" value="ECO:0007669"/>
    <property type="project" value="UniProtKB-KW"/>
</dbReference>
<dbReference type="InterPro" id="IPR004593">
    <property type="entry name" value="SbcD"/>
</dbReference>
<evidence type="ECO:0000259" key="9">
    <source>
        <dbReference type="Pfam" id="PF12320"/>
    </source>
</evidence>
<evidence type="ECO:0000313" key="11">
    <source>
        <dbReference type="EMBL" id="KRN32663.1"/>
    </source>
</evidence>
<evidence type="ECO:0000256" key="3">
    <source>
        <dbReference type="ARBA" id="ARBA00013365"/>
    </source>
</evidence>
<evidence type="ECO:0000256" key="5">
    <source>
        <dbReference type="ARBA" id="ARBA00022801"/>
    </source>
</evidence>
<evidence type="ECO:0000313" key="13">
    <source>
        <dbReference type="Proteomes" id="UP000051751"/>
    </source>
</evidence>
<evidence type="ECO:0000256" key="1">
    <source>
        <dbReference type="ARBA" id="ARBA00010555"/>
    </source>
</evidence>
<reference evidence="12 13" key="1">
    <citation type="journal article" date="2015" name="Genome Announc.">
        <title>Expanding the biotechnology potential of lactobacilli through comparative genomics of 213 strains and associated genera.</title>
        <authorList>
            <person name="Sun Z."/>
            <person name="Harris H.M."/>
            <person name="McCann A."/>
            <person name="Guo C."/>
            <person name="Argimon S."/>
            <person name="Zhang W."/>
            <person name="Yang X."/>
            <person name="Jeffery I.B."/>
            <person name="Cooney J.C."/>
            <person name="Kagawa T.F."/>
            <person name="Liu W."/>
            <person name="Song Y."/>
            <person name="Salvetti E."/>
            <person name="Wrobel A."/>
            <person name="Rasinkangas P."/>
            <person name="Parkhill J."/>
            <person name="Rea M.C."/>
            <person name="O'Sullivan O."/>
            <person name="Ritari J."/>
            <person name="Douillard F.P."/>
            <person name="Paul Ross R."/>
            <person name="Yang R."/>
            <person name="Briner A.E."/>
            <person name="Felis G.E."/>
            <person name="de Vos W.M."/>
            <person name="Barrangou R."/>
            <person name="Klaenhammer T.R."/>
            <person name="Caufield P.W."/>
            <person name="Cui Y."/>
            <person name="Zhang H."/>
            <person name="O'Toole P.W."/>
        </authorList>
    </citation>
    <scope>NUCLEOTIDE SEQUENCE [LARGE SCALE GENOMIC DNA]</scope>
    <source>
        <strain evidence="10 13">ATCC BAA-66</strain>
        <strain evidence="11 12">DSM 13344</strain>
    </source>
</reference>
<dbReference type="Pfam" id="PF00149">
    <property type="entry name" value="Metallophos"/>
    <property type="match status" value="1"/>
</dbReference>
<comment type="function">
    <text evidence="7">SbcCD cleaves DNA hairpin structures. These structures can inhibit DNA replication and are intermediates in certain DNA recombination reactions. The complex acts as a 3'-&gt;5' double strand exonuclease that can open hairpins. It also has a 5' single-strand endonuclease activity.</text>
</comment>
<dbReference type="Proteomes" id="UP000051751">
    <property type="component" value="Unassembled WGS sequence"/>
</dbReference>
<dbReference type="InterPro" id="IPR041796">
    <property type="entry name" value="Mre11_N"/>
</dbReference>
<evidence type="ECO:0000256" key="4">
    <source>
        <dbReference type="ARBA" id="ARBA00022722"/>
    </source>
</evidence>
<dbReference type="GO" id="GO:0006260">
    <property type="term" value="P:DNA replication"/>
    <property type="evidence" value="ECO:0007669"/>
    <property type="project" value="UniProtKB-KW"/>
</dbReference>
<dbReference type="Proteomes" id="UP000051645">
    <property type="component" value="Unassembled WGS sequence"/>
</dbReference>
<dbReference type="InterPro" id="IPR026843">
    <property type="entry name" value="SbcD_C"/>
</dbReference>
<dbReference type="InterPro" id="IPR004843">
    <property type="entry name" value="Calcineurin-like_PHP"/>
</dbReference>
<dbReference type="Gene3D" id="3.60.21.10">
    <property type="match status" value="1"/>
</dbReference>
<keyword evidence="5 7" id="KW-0378">Hydrolase</keyword>
<dbReference type="SUPFAM" id="SSF56300">
    <property type="entry name" value="Metallo-dependent phosphatases"/>
    <property type="match status" value="1"/>
</dbReference>
<gene>
    <name evidence="7" type="primary">sbcD</name>
    <name evidence="10" type="ORF">IV38_GL001137</name>
    <name evidence="11" type="ORF">IV40_GL000716</name>
</gene>
<name>A0A0R2FJW7_9LACO</name>
<comment type="similarity">
    <text evidence="1 7">Belongs to the SbcD family.</text>
</comment>
<dbReference type="InterPro" id="IPR029052">
    <property type="entry name" value="Metallo-depent_PP-like"/>
</dbReference>
<dbReference type="PANTHER" id="PTHR30337">
    <property type="entry name" value="COMPONENT OF ATP-DEPENDENT DSDNA EXONUCLEASE"/>
    <property type="match status" value="1"/>
</dbReference>
<keyword evidence="12" id="KW-1185">Reference proteome</keyword>
<comment type="caution">
    <text evidence="10">The sequence shown here is derived from an EMBL/GenBank/DDBJ whole genome shotgun (WGS) entry which is preliminary data.</text>
</comment>
<dbReference type="GO" id="GO:0004519">
    <property type="term" value="F:endonuclease activity"/>
    <property type="evidence" value="ECO:0007669"/>
    <property type="project" value="UniProtKB-KW"/>
</dbReference>
<dbReference type="GO" id="GO:0008408">
    <property type="term" value="F:3'-5' exonuclease activity"/>
    <property type="evidence" value="ECO:0007669"/>
    <property type="project" value="InterPro"/>
</dbReference>
<keyword evidence="7" id="KW-0235">DNA replication</keyword>
<evidence type="ECO:0000256" key="2">
    <source>
        <dbReference type="ARBA" id="ARBA00011322"/>
    </source>
</evidence>
<accession>A0A0R2FJW7</accession>